<feature type="domain" description="ATPase AAA-type core" evidence="1">
    <location>
        <begin position="305"/>
        <end position="399"/>
    </location>
</feature>
<evidence type="ECO:0000313" key="3">
    <source>
        <dbReference type="EMBL" id="OAN46455.1"/>
    </source>
</evidence>
<name>A0A178MEI2_9CHLR</name>
<dbReference type="OrthoDB" id="9810873at2"/>
<protein>
    <submittedName>
        <fullName evidence="3">ATPase</fullName>
    </submittedName>
</protein>
<keyword evidence="4" id="KW-1185">Reference proteome</keyword>
<dbReference type="InterPro" id="IPR003959">
    <property type="entry name" value="ATPase_AAA_core"/>
</dbReference>
<evidence type="ECO:0000259" key="1">
    <source>
        <dbReference type="Pfam" id="PF13304"/>
    </source>
</evidence>
<dbReference type="SUPFAM" id="SSF52540">
    <property type="entry name" value="P-loop containing nucleoside triphosphate hydrolases"/>
    <property type="match status" value="1"/>
</dbReference>
<sequence>MLTRLKVSGFKNLVDVDVSFGPFTCIAGANGAGKSNLFDAIQFLSKLADHTLLDAAMAVRAEGGRATDVRHLFHRAGNRFAEQMTFEAEMIIPPEGTDDLGQPARASITFLRYRLVLGYRRSESRTAIEGLEILAEELSHINIGDAAKHLHFPHSPAWRRSVVKGRRTGQFISTQEKDGKRLIKLHQEGAAGRPREYLAETLPRTVLSSANATESPTTLLARREMQSWRLLQLEPSALRRPDEITAPARLSMNGAHIPATLNYLAYAPPPSTHSGEAILDELANRLSELVEHVRSIRIDRDEQRQLLTLEVTDHSGTTLPARALSDGTLRFLALAVLALDPRETGLICLEEPENGIHPARIPAMLRLLRDIAVDPHYEAGIDNPLRQVIINTHSPVVVSQMYDDELLVAALYNRSHNGVVTRIAQFRGLPDTWRNEANPTIEPVVRGDLLAYLNPISVTPASDASHPTVRRVRITERSDLQPYLPLFEAT</sequence>
<dbReference type="InterPro" id="IPR038729">
    <property type="entry name" value="Rad50/SbcC_AAA"/>
</dbReference>
<dbReference type="EMBL" id="LWQS01000044">
    <property type="protein sequence ID" value="OAN46455.1"/>
    <property type="molecule type" value="Genomic_DNA"/>
</dbReference>
<dbReference type="GO" id="GO:0006302">
    <property type="term" value="P:double-strand break repair"/>
    <property type="evidence" value="ECO:0007669"/>
    <property type="project" value="InterPro"/>
</dbReference>
<dbReference type="PANTHER" id="PTHR32182">
    <property type="entry name" value="DNA REPLICATION AND REPAIR PROTEIN RECF"/>
    <property type="match status" value="1"/>
</dbReference>
<proteinExistence type="predicted"/>
<feature type="domain" description="Rad50/SbcC-type AAA" evidence="2">
    <location>
        <begin position="4"/>
        <end position="43"/>
    </location>
</feature>
<dbReference type="GO" id="GO:0016887">
    <property type="term" value="F:ATP hydrolysis activity"/>
    <property type="evidence" value="ECO:0007669"/>
    <property type="project" value="InterPro"/>
</dbReference>
<dbReference type="Pfam" id="PF13476">
    <property type="entry name" value="AAA_23"/>
    <property type="match status" value="1"/>
</dbReference>
<reference evidence="3 4" key="1">
    <citation type="submission" date="2016-04" db="EMBL/GenBank/DDBJ databases">
        <title>Chloroflexus islandicus sp. nov., a thermophilic filamentous anoxygenic phototrophic bacterium from geyser Strokkur (Iceland).</title>
        <authorList>
            <person name="Gaisin V.A."/>
            <person name="Kalashnikov A.M."/>
            <person name="Sukhacheva M.V."/>
            <person name="Grouzdev D.S."/>
            <person name="Ivanov T.M."/>
            <person name="Kuznetsov B."/>
            <person name="Gorlenko V.M."/>
        </authorList>
    </citation>
    <scope>NUCLEOTIDE SEQUENCE [LARGE SCALE GENOMIC DNA]</scope>
    <source>
        <strain evidence="4">isl-2</strain>
    </source>
</reference>
<evidence type="ECO:0000259" key="2">
    <source>
        <dbReference type="Pfam" id="PF13476"/>
    </source>
</evidence>
<dbReference type="RefSeq" id="WP_066785727.1">
    <property type="nucleotide sequence ID" value="NZ_LWQS01000044.1"/>
</dbReference>
<dbReference type="InterPro" id="IPR027417">
    <property type="entry name" value="P-loop_NTPase"/>
</dbReference>
<dbReference type="AlphaFoldDB" id="A0A178MEI2"/>
<evidence type="ECO:0000313" key="4">
    <source>
        <dbReference type="Proteomes" id="UP000078287"/>
    </source>
</evidence>
<dbReference type="Gene3D" id="3.40.50.300">
    <property type="entry name" value="P-loop containing nucleotide triphosphate hydrolases"/>
    <property type="match status" value="2"/>
</dbReference>
<dbReference type="GO" id="GO:0005524">
    <property type="term" value="F:ATP binding"/>
    <property type="evidence" value="ECO:0007669"/>
    <property type="project" value="InterPro"/>
</dbReference>
<accession>A0A178MEI2</accession>
<dbReference type="Pfam" id="PF13304">
    <property type="entry name" value="AAA_21"/>
    <property type="match status" value="1"/>
</dbReference>
<dbReference type="GO" id="GO:0000731">
    <property type="term" value="P:DNA synthesis involved in DNA repair"/>
    <property type="evidence" value="ECO:0007669"/>
    <property type="project" value="TreeGrafter"/>
</dbReference>
<organism evidence="3 4">
    <name type="scientific">Chloroflexus islandicus</name>
    <dbReference type="NCBI Taxonomy" id="1707952"/>
    <lineage>
        <taxon>Bacteria</taxon>
        <taxon>Bacillati</taxon>
        <taxon>Chloroflexota</taxon>
        <taxon>Chloroflexia</taxon>
        <taxon>Chloroflexales</taxon>
        <taxon>Chloroflexineae</taxon>
        <taxon>Chloroflexaceae</taxon>
        <taxon>Chloroflexus</taxon>
    </lineage>
</organism>
<dbReference type="STRING" id="1707952.A6A03_12335"/>
<dbReference type="Proteomes" id="UP000078287">
    <property type="component" value="Unassembled WGS sequence"/>
</dbReference>
<comment type="caution">
    <text evidence="3">The sequence shown here is derived from an EMBL/GenBank/DDBJ whole genome shotgun (WGS) entry which is preliminary data.</text>
</comment>
<gene>
    <name evidence="3" type="ORF">A6A03_12335</name>
</gene>
<dbReference type="PANTHER" id="PTHR32182:SF22">
    <property type="entry name" value="ATP-DEPENDENT ENDONUCLEASE, OLD FAMILY-RELATED"/>
    <property type="match status" value="1"/>
</dbReference>